<dbReference type="CDD" id="cd18808">
    <property type="entry name" value="SF1_C_Upf1"/>
    <property type="match status" value="1"/>
</dbReference>
<feature type="compositionally biased region" description="Basic residues" evidence="1">
    <location>
        <begin position="1621"/>
        <end position="1640"/>
    </location>
</feature>
<dbReference type="InterPro" id="IPR047187">
    <property type="entry name" value="SF1_C_Upf1"/>
</dbReference>
<accession>A0A4S3KD69</accession>
<evidence type="ECO:0000259" key="2">
    <source>
        <dbReference type="PROSITE" id="PS50011"/>
    </source>
</evidence>
<dbReference type="GO" id="GO:0005524">
    <property type="term" value="F:ATP binding"/>
    <property type="evidence" value="ECO:0007669"/>
    <property type="project" value="InterPro"/>
</dbReference>
<dbReference type="PANTHER" id="PTHR10887">
    <property type="entry name" value="DNA2/NAM7 HELICASE FAMILY"/>
    <property type="match status" value="1"/>
</dbReference>
<evidence type="ECO:0000256" key="1">
    <source>
        <dbReference type="SAM" id="MobiDB-lite"/>
    </source>
</evidence>
<dbReference type="SUPFAM" id="SSF56112">
    <property type="entry name" value="Protein kinase-like (PK-like)"/>
    <property type="match status" value="2"/>
</dbReference>
<feature type="domain" description="Protein kinase" evidence="2">
    <location>
        <begin position="500"/>
        <end position="815"/>
    </location>
</feature>
<dbReference type="Gene3D" id="3.40.50.300">
    <property type="entry name" value="P-loop containing nucleotide triphosphate hydrolases"/>
    <property type="match status" value="2"/>
</dbReference>
<dbReference type="Pfam" id="PF00069">
    <property type="entry name" value="Pkinase"/>
    <property type="match status" value="1"/>
</dbReference>
<dbReference type="InterPro" id="IPR027417">
    <property type="entry name" value="P-loop_NTPase"/>
</dbReference>
<dbReference type="InterPro" id="IPR011009">
    <property type="entry name" value="Kinase-like_dom_sf"/>
</dbReference>
<evidence type="ECO:0000313" key="5">
    <source>
        <dbReference type="Proteomes" id="UP000307749"/>
    </source>
</evidence>
<evidence type="ECO:0000259" key="3">
    <source>
        <dbReference type="PROSITE" id="PS50965"/>
    </source>
</evidence>
<dbReference type="PANTHER" id="PTHR10887:SF495">
    <property type="entry name" value="HELICASE SENATAXIN ISOFORM X1-RELATED"/>
    <property type="match status" value="1"/>
</dbReference>
<dbReference type="Gene3D" id="1.10.510.10">
    <property type="entry name" value="Transferase(Phosphotransferase) domain 1"/>
    <property type="match status" value="2"/>
</dbReference>
<dbReference type="InterPro" id="IPR008271">
    <property type="entry name" value="Ser/Thr_kinase_AS"/>
</dbReference>
<dbReference type="SMART" id="SM00220">
    <property type="entry name" value="S_TKc"/>
    <property type="match status" value="1"/>
</dbReference>
<name>A0A4S3KD69_9GAMM</name>
<dbReference type="PROSITE" id="PS50965">
    <property type="entry name" value="NERD"/>
    <property type="match status" value="1"/>
</dbReference>
<dbReference type="PROSITE" id="PS50011">
    <property type="entry name" value="PROTEIN_KINASE_DOM"/>
    <property type="match status" value="1"/>
</dbReference>
<organism evidence="4 5">
    <name type="scientific">Metallibacterium scheffleri</name>
    <dbReference type="NCBI Taxonomy" id="993689"/>
    <lineage>
        <taxon>Bacteria</taxon>
        <taxon>Pseudomonadati</taxon>
        <taxon>Pseudomonadota</taxon>
        <taxon>Gammaproteobacteria</taxon>
        <taxon>Lysobacterales</taxon>
        <taxon>Rhodanobacteraceae</taxon>
        <taxon>Metallibacterium</taxon>
    </lineage>
</organism>
<evidence type="ECO:0000313" key="4">
    <source>
        <dbReference type="EMBL" id="THD06415.1"/>
    </source>
</evidence>
<dbReference type="STRING" id="993689.GCA_002077135_01584"/>
<dbReference type="InterPro" id="IPR000719">
    <property type="entry name" value="Prot_kinase_dom"/>
</dbReference>
<dbReference type="RefSeq" id="WP_081126965.1">
    <property type="nucleotide sequence ID" value="NZ_LDOS01000002.1"/>
</dbReference>
<dbReference type="InterPro" id="IPR011528">
    <property type="entry name" value="NERD"/>
</dbReference>
<gene>
    <name evidence="4" type="ORF">B1806_16035</name>
</gene>
<proteinExistence type="predicted"/>
<dbReference type="GO" id="GO:0004386">
    <property type="term" value="F:helicase activity"/>
    <property type="evidence" value="ECO:0007669"/>
    <property type="project" value="InterPro"/>
</dbReference>
<feature type="region of interest" description="Disordered" evidence="1">
    <location>
        <begin position="1620"/>
        <end position="1640"/>
    </location>
</feature>
<dbReference type="InterPro" id="IPR045055">
    <property type="entry name" value="DNA2/NAM7-like"/>
</dbReference>
<dbReference type="Pfam" id="PF13087">
    <property type="entry name" value="AAA_12"/>
    <property type="match status" value="1"/>
</dbReference>
<dbReference type="InterPro" id="IPR041679">
    <property type="entry name" value="DNA2/NAM7-like_C"/>
</dbReference>
<keyword evidence="5" id="KW-1185">Reference proteome</keyword>
<dbReference type="Proteomes" id="UP000307749">
    <property type="component" value="Unassembled WGS sequence"/>
</dbReference>
<dbReference type="OrthoDB" id="9783151at2"/>
<dbReference type="SUPFAM" id="SSF52540">
    <property type="entry name" value="P-loop containing nucleoside triphosphate hydrolases"/>
    <property type="match status" value="1"/>
</dbReference>
<dbReference type="Pfam" id="PF13086">
    <property type="entry name" value="AAA_11"/>
    <property type="match status" value="1"/>
</dbReference>
<feature type="domain" description="NERD" evidence="3">
    <location>
        <begin position="8"/>
        <end position="120"/>
    </location>
</feature>
<dbReference type="EMBL" id="MWQO01000081">
    <property type="protein sequence ID" value="THD06415.1"/>
    <property type="molecule type" value="Genomic_DNA"/>
</dbReference>
<dbReference type="GO" id="GO:0004672">
    <property type="term" value="F:protein kinase activity"/>
    <property type="evidence" value="ECO:0007669"/>
    <property type="project" value="InterPro"/>
</dbReference>
<dbReference type="PROSITE" id="PS00108">
    <property type="entry name" value="PROTEIN_KINASE_ST"/>
    <property type="match status" value="1"/>
</dbReference>
<protein>
    <submittedName>
        <fullName evidence="4">Uncharacterized protein</fullName>
    </submittedName>
</protein>
<dbReference type="InterPro" id="IPR041677">
    <property type="entry name" value="DNA2/NAM7_AAA_11"/>
</dbReference>
<reference evidence="4 5" key="1">
    <citation type="submission" date="2017-02" db="EMBL/GenBank/DDBJ databases">
        <title>Whole genome sequencing of Metallibacterium scheffleri DSM 24874 (T).</title>
        <authorList>
            <person name="Kumar S."/>
            <person name="Patil P."/>
            <person name="Patil P.B."/>
        </authorList>
    </citation>
    <scope>NUCLEOTIDE SEQUENCE [LARGE SCALE GENOMIC DNA]</scope>
    <source>
        <strain evidence="4 5">DSM 24874</strain>
    </source>
</reference>
<comment type="caution">
    <text evidence="4">The sequence shown here is derived from an EMBL/GenBank/DDBJ whole genome shotgun (WGS) entry which is preliminary data.</text>
</comment>
<dbReference type="Pfam" id="PF08378">
    <property type="entry name" value="NERD"/>
    <property type="match status" value="1"/>
</dbReference>
<sequence length="1640" mass="181247">MKIFNNGRGIHVREVPGLDKLKALPDSWQAFTNLDLSLPGKGTREIDVVLVTEDRLLLVDLKDWKGPISSRDGNWFNGNRSNGRSPVGKIAEIVRELHPILKKSLSEQAKKEGLIDSLPTPMIQSAVVLTNSKDRTQIADNESAFVFHIDDFVKVVRNKDERIKAFGPVYFEDFTSEAWIQRLRRFFNVGGGIFQVGKRHYGGFVARSDTSTFQHPGEVYAEFNVEESGIDNSFGLLRRWDFSKADTRFQTEIGRAEIAGRERKVIAWLDDRNPKCGESIFKPKAEDPERGVSYWEVFERRRRMKRLSEFTQSEFPGTTAGERVSLARQVLSAVAPIHALNAAHLDLGAHSVWVELPSTVRLSHLMAASLPEVQTLGESRFQFLSTTCVPEDILGGPVDLLRKDAFLLGCVIHALLFGEVPRGEPPEWNSAIDADGEFSTLHPWFEKCLDMDQSNRFSDAGKMLEAFNVALVTGSDEKSTIEGLERYRTLKTQRDVFKAYPETELISDDERAIIWRADSEEQLRLVKMWQSLALGNVVKERSRILAFLDHAQQLAEAPPKGSARLLSVHWTGDAIVLVQEYVPGKTLAESLESGSFGEAAATIEFVIQLIDVVENLHGRTVAHGDIKPDNIVVDESAGKPIPVLIDIADYSSAQDGSRRSRAYSPASGGRFERDRYAVTKIAEDLLARLDIHTEMARRIEKAVEECRMGPPANGTLLPLREALEFATKSPIESELPSFTIGLPRAESGPMLPDEGQFWIVKGDKRLRIVGAVEEISVELDANGAPAKAWRNKLEQAQASRLTRQKVCGFRADLVIEGGRSQLEAISSILELPEVAAALTAPPAQIEDESGQELSQVASIEAKEDELVERELAGEGETASRLDVPLLWERSIRIEGELKTEVLALGDSTYRSQSRLHVLPIQLSVGDLDFDRKDVVAVERLDSSGIWRKIGALDVQKTSADALAIHGYGDGSRGPIVRDGDRLRFQSRMENTSWQRREEATSRILRRNSVAPELLDAFYPATGKLPRDVAVEVEEELLVERYRLNPTQVAAFKGIVTHRPLGLLQGPPGTGKTRFIGALVHYALTHGLARNVLVASQSHEAVNNAAEAVLTLFGKDRDSLSMIRVGAEGQVSESLRPYHAAAVERAYKDDFVATRELRMSVVAGFLGLSQAECEAVMFFEDTVRPILARVSELVETSSEAARINSLKETVQQRLLDRGIDVNLSEVEPSEVEDMVTSIFFSRLPNETAHRVERLRHIAELGRDIVGTVSTWQRSYETFLAGTRQVVSGTCVGLGRSSLGLTKTAFDLVIVDEAARCTPSELAVPIQAGKWVVLVGDHAQLEPQHSPDVVDALTRELKIAAAEVVKSDFERAFESAYGIRAGHTLKKQYRMLPPIGRLVSNSFYTRALQHERTTPEIPLEALPPELAVPLVWVSTDTMGASAYQRSGGTRRGSLQNAAEADVIVWLLKRWSEHELFLNWIKTLPDGKQAIGVICAYAAQLELVRGKLQSESLPEVFRRTIKVDTIDSYQGKENLIVILSLVRNNADGIKDRGAPTIQPGFMAKKNRINVALSRAMDRLVIVGAKAAWREGSPLGAVSAGFDEEAKGNDAMLLNASELLVSPKSAKKGKAKAASHTKQKVGGA</sequence>